<dbReference type="Proteomes" id="UP000198935">
    <property type="component" value="Unassembled WGS sequence"/>
</dbReference>
<gene>
    <name evidence="2" type="ORF">SAMN05421736_102366</name>
</gene>
<keyword evidence="1" id="KW-1133">Transmembrane helix</keyword>
<dbReference type="Pfam" id="PF14004">
    <property type="entry name" value="DUF4227"/>
    <property type="match status" value="1"/>
</dbReference>
<keyword evidence="1" id="KW-0812">Transmembrane</keyword>
<name>A0A1H3L6S9_9BACI</name>
<dbReference type="InterPro" id="IPR025321">
    <property type="entry name" value="DUF4227"/>
</dbReference>
<dbReference type="EMBL" id="FNPI01000002">
    <property type="protein sequence ID" value="SDY59634.1"/>
    <property type="molecule type" value="Genomic_DNA"/>
</dbReference>
<evidence type="ECO:0000313" key="3">
    <source>
        <dbReference type="Proteomes" id="UP000198935"/>
    </source>
</evidence>
<sequence>MMQTAVQSIKTFLEAILVFFLFLGCTLVFYYGILWVSGEYEKYHRYDEPNGNAVKVVTELSENVPVNETVRRFQYFLKHGE</sequence>
<reference evidence="3" key="1">
    <citation type="submission" date="2016-10" db="EMBL/GenBank/DDBJ databases">
        <authorList>
            <person name="Varghese N."/>
            <person name="Submissions S."/>
        </authorList>
    </citation>
    <scope>NUCLEOTIDE SEQUENCE [LARGE SCALE GENOMIC DNA]</scope>
    <source>
        <strain evidence="3">SP</strain>
    </source>
</reference>
<dbReference type="AlphaFoldDB" id="A0A1H3L6S9"/>
<evidence type="ECO:0008006" key="4">
    <source>
        <dbReference type="Google" id="ProtNLM"/>
    </source>
</evidence>
<feature type="transmembrane region" description="Helical" evidence="1">
    <location>
        <begin position="12"/>
        <end position="33"/>
    </location>
</feature>
<organism evidence="2 3">
    <name type="scientific">Evansella caseinilytica</name>
    <dbReference type="NCBI Taxonomy" id="1503961"/>
    <lineage>
        <taxon>Bacteria</taxon>
        <taxon>Bacillati</taxon>
        <taxon>Bacillota</taxon>
        <taxon>Bacilli</taxon>
        <taxon>Bacillales</taxon>
        <taxon>Bacillaceae</taxon>
        <taxon>Evansella</taxon>
    </lineage>
</organism>
<evidence type="ECO:0000313" key="2">
    <source>
        <dbReference type="EMBL" id="SDY59634.1"/>
    </source>
</evidence>
<protein>
    <recommendedName>
        <fullName evidence="4">DUF4227 family protein</fullName>
    </recommendedName>
</protein>
<dbReference type="STRING" id="1503961.SAMN05421736_102366"/>
<accession>A0A1H3L6S9</accession>
<keyword evidence="1" id="KW-0472">Membrane</keyword>
<proteinExistence type="predicted"/>
<evidence type="ECO:0000256" key="1">
    <source>
        <dbReference type="SAM" id="Phobius"/>
    </source>
</evidence>
<keyword evidence="3" id="KW-1185">Reference proteome</keyword>